<evidence type="ECO:0000256" key="2">
    <source>
        <dbReference type="SAM" id="MobiDB-lite"/>
    </source>
</evidence>
<dbReference type="PANTHER" id="PTHR15565:SF0">
    <property type="entry name" value="PROTEIN AATF"/>
    <property type="match status" value="1"/>
</dbReference>
<feature type="region of interest" description="Disordered" evidence="2">
    <location>
        <begin position="129"/>
        <end position="268"/>
    </location>
</feature>
<dbReference type="Pfam" id="PF08164">
    <property type="entry name" value="TRAUB"/>
    <property type="match status" value="1"/>
</dbReference>
<dbReference type="GO" id="GO:0005737">
    <property type="term" value="C:cytoplasm"/>
    <property type="evidence" value="ECO:0007669"/>
    <property type="project" value="Ensembl"/>
</dbReference>
<dbReference type="GO" id="GO:2001234">
    <property type="term" value="P:negative regulation of apoptotic signaling pathway"/>
    <property type="evidence" value="ECO:0007669"/>
    <property type="project" value="Ensembl"/>
</dbReference>
<comment type="similarity">
    <text evidence="1">Belongs to the AATF family.</text>
</comment>
<feature type="region of interest" description="Disordered" evidence="2">
    <location>
        <begin position="75"/>
        <end position="94"/>
    </location>
</feature>
<feature type="compositionally biased region" description="Acidic residues" evidence="2">
    <location>
        <begin position="382"/>
        <end position="396"/>
    </location>
</feature>
<dbReference type="OMA" id="INFMAPN"/>
<dbReference type="AlphaFoldDB" id="A0A6I8NGV5"/>
<reference evidence="5" key="2">
    <citation type="submission" date="2025-08" db="UniProtKB">
        <authorList>
            <consortium name="Ensembl"/>
        </authorList>
    </citation>
    <scope>IDENTIFICATION</scope>
    <source>
        <strain evidence="5">Glennie</strain>
    </source>
</reference>
<keyword evidence="6" id="KW-1185">Reference proteome</keyword>
<dbReference type="PANTHER" id="PTHR15565">
    <property type="entry name" value="AATF PROTEIN APOPTOSIS ANTAGONIZING TRANSCRIPTION FACTOR"/>
    <property type="match status" value="1"/>
</dbReference>
<feature type="compositionally biased region" description="Acidic residues" evidence="2">
    <location>
        <begin position="231"/>
        <end position="257"/>
    </location>
</feature>
<evidence type="ECO:0000256" key="1">
    <source>
        <dbReference type="ARBA" id="ARBA00008966"/>
    </source>
</evidence>
<dbReference type="GO" id="GO:0007346">
    <property type="term" value="P:regulation of mitotic cell cycle"/>
    <property type="evidence" value="ECO:0007669"/>
    <property type="project" value="Ensembl"/>
</dbReference>
<dbReference type="GO" id="GO:0005667">
    <property type="term" value="C:transcription regulator complex"/>
    <property type="evidence" value="ECO:0007669"/>
    <property type="project" value="Ensembl"/>
</dbReference>
<dbReference type="GO" id="GO:0040016">
    <property type="term" value="P:embryonic cleavage"/>
    <property type="evidence" value="ECO:0007669"/>
    <property type="project" value="Ensembl"/>
</dbReference>
<evidence type="ECO:0000313" key="6">
    <source>
        <dbReference type="Proteomes" id="UP000002279"/>
    </source>
</evidence>
<feature type="compositionally biased region" description="Acidic residues" evidence="2">
    <location>
        <begin position="179"/>
        <end position="208"/>
    </location>
</feature>
<sequence>MRRPFPISLPFPPSGRARARRRSRGPRLPPRPPALAAAGSVPPAGRRRRRGGVPVAAAGSAVGMAGRSLAQQLEQLLDPRPREADPEADPEEATAARVIDKFDEGEDEEGVALGVGSIRKRASVSLLDADKRYSGRATSRKAWKEDQWKEILPGASDKDTSDEEESGDGGPGNLGLVASDEEQISAAEEEEEDEDDDEDSTSEDEDGEEREHSFHGFSAQNISDFEKFTEGMDDIGSSEEEEEEDSQEGSGEEESDVESGKGPTTAKKYRDDGAVMTFSGAKVTEEIEKGRAVKNQIALWDQLLEGRIKLQKALLTTNQLPQPDTFPIFKDKGGSEFASILKNSHKALKALLRSLVDLQDELLYQYPDTRHLVDGAKAKAESEEEISGEEEEELLAEEGQQQQQRKGPPKRKLEMSDYPGFMAKRFAAFTSYRNRTLQKWHDKTKLASGKLGKGFGAFERPILTQIDHILMDKERLLRRTQTKRSLYRVLGKAEPEIQPIPESVPGQQEIVLQAAANAHLKDLDEEIFDDDDFYHQLLRELIERKTSSLDPNDQVAMGRQWLAIQKLRSKIHKKVDRKASKGRKLRYHVLSKLLSFMAPIDHTTMNDDARTELYRSLFGRVTPAEEGQQN</sequence>
<dbReference type="GO" id="GO:0007155">
    <property type="term" value="P:cell adhesion"/>
    <property type="evidence" value="ECO:0007669"/>
    <property type="project" value="Ensembl"/>
</dbReference>
<dbReference type="GO" id="GO:0005654">
    <property type="term" value="C:nucleoplasm"/>
    <property type="evidence" value="ECO:0007669"/>
    <property type="project" value="Ensembl"/>
</dbReference>
<gene>
    <name evidence="5" type="primary">AATF</name>
</gene>
<evidence type="ECO:0000313" key="5">
    <source>
        <dbReference type="Ensembl" id="ENSOANP00000040345.1"/>
    </source>
</evidence>
<reference evidence="5 6" key="1">
    <citation type="journal article" date="2008" name="Nature">
        <title>Genome analysis of the platypus reveals unique signatures of evolution.</title>
        <authorList>
            <person name="Warren W.C."/>
            <person name="Hillier L.W."/>
            <person name="Marshall Graves J.A."/>
            <person name="Birney E."/>
            <person name="Ponting C.P."/>
            <person name="Grutzner F."/>
            <person name="Belov K."/>
            <person name="Miller W."/>
            <person name="Clarke L."/>
            <person name="Chinwalla A.T."/>
            <person name="Yang S.P."/>
            <person name="Heger A."/>
            <person name="Locke D.P."/>
            <person name="Miethke P."/>
            <person name="Waters P.D."/>
            <person name="Veyrunes F."/>
            <person name="Fulton L."/>
            <person name="Fulton B."/>
            <person name="Graves T."/>
            <person name="Wallis J."/>
            <person name="Puente X.S."/>
            <person name="Lopez-Otin C."/>
            <person name="Ordonez G.R."/>
            <person name="Eichler E.E."/>
            <person name="Chen L."/>
            <person name="Cheng Z."/>
            <person name="Deakin J.E."/>
            <person name="Alsop A."/>
            <person name="Thompson K."/>
            <person name="Kirby P."/>
            <person name="Papenfuss A.T."/>
            <person name="Wakefield M.J."/>
            <person name="Olender T."/>
            <person name="Lancet D."/>
            <person name="Huttley G.A."/>
            <person name="Smit A.F."/>
            <person name="Pask A."/>
            <person name="Temple-Smith P."/>
            <person name="Batzer M.A."/>
            <person name="Walker J.A."/>
            <person name="Konkel M.K."/>
            <person name="Harris R.S."/>
            <person name="Whittington C.M."/>
            <person name="Wong E.S."/>
            <person name="Gemmell N.J."/>
            <person name="Buschiazzo E."/>
            <person name="Vargas Jentzsch I.M."/>
            <person name="Merkel A."/>
            <person name="Schmitz J."/>
            <person name="Zemann A."/>
            <person name="Churakov G."/>
            <person name="Kriegs J.O."/>
            <person name="Brosius J."/>
            <person name="Murchison E.P."/>
            <person name="Sachidanandam R."/>
            <person name="Smith C."/>
            <person name="Hannon G.J."/>
            <person name="Tsend-Ayush E."/>
            <person name="McMillan D."/>
            <person name="Attenborough R."/>
            <person name="Rens W."/>
            <person name="Ferguson-Smith M."/>
            <person name="Lefevre C.M."/>
            <person name="Sharp J.A."/>
            <person name="Nicholas K.R."/>
            <person name="Ray D.A."/>
            <person name="Kube M."/>
            <person name="Reinhardt R."/>
            <person name="Pringle T.H."/>
            <person name="Taylor J."/>
            <person name="Jones R.C."/>
            <person name="Nixon B."/>
            <person name="Dacheux J.L."/>
            <person name="Niwa H."/>
            <person name="Sekita Y."/>
            <person name="Huang X."/>
            <person name="Stark A."/>
            <person name="Kheradpour P."/>
            <person name="Kellis M."/>
            <person name="Flicek P."/>
            <person name="Chen Y."/>
            <person name="Webber C."/>
            <person name="Hardison R."/>
            <person name="Nelson J."/>
            <person name="Hallsworth-Pepin K."/>
            <person name="Delehaunty K."/>
            <person name="Markovic C."/>
            <person name="Minx P."/>
            <person name="Feng Y."/>
            <person name="Kremitzki C."/>
            <person name="Mitreva M."/>
            <person name="Glasscock J."/>
            <person name="Wylie T."/>
            <person name="Wohldmann P."/>
            <person name="Thiru P."/>
            <person name="Nhan M.N."/>
            <person name="Pohl C.S."/>
            <person name="Smith S.M."/>
            <person name="Hou S."/>
            <person name="Nefedov M."/>
            <person name="de Jong P.J."/>
            <person name="Renfree M.B."/>
            <person name="Mardis E.R."/>
            <person name="Wilson R.K."/>
        </authorList>
    </citation>
    <scope>NUCLEOTIDE SEQUENCE [LARGE SCALE GENOMIC DNA]</scope>
    <source>
        <strain evidence="5 6">Glennie</strain>
    </source>
</reference>
<feature type="domain" description="AATF leucine zipper-containing" evidence="4">
    <location>
        <begin position="286"/>
        <end position="443"/>
    </location>
</feature>
<dbReference type="GO" id="GO:0043522">
    <property type="term" value="F:leucine zipper domain binding"/>
    <property type="evidence" value="ECO:0007669"/>
    <property type="project" value="Ensembl"/>
</dbReference>
<dbReference type="Ensembl" id="ENSOANT00000069232.1">
    <property type="protein sequence ID" value="ENSOANP00000040345.1"/>
    <property type="gene ID" value="ENSOANG00000011510.4"/>
</dbReference>
<evidence type="ECO:0000259" key="4">
    <source>
        <dbReference type="Pfam" id="PF13339"/>
    </source>
</evidence>
<dbReference type="InterPro" id="IPR012617">
    <property type="entry name" value="AATF_C"/>
</dbReference>
<feature type="region of interest" description="Disordered" evidence="2">
    <location>
        <begin position="1"/>
        <end position="54"/>
    </location>
</feature>
<reference evidence="5" key="3">
    <citation type="submission" date="2025-09" db="UniProtKB">
        <authorList>
            <consortium name="Ensembl"/>
        </authorList>
    </citation>
    <scope>IDENTIFICATION</scope>
    <source>
        <strain evidence="5">Glennie</strain>
    </source>
</reference>
<dbReference type="InParanoid" id="A0A6I8NGV5"/>
<dbReference type="Proteomes" id="UP000002279">
    <property type="component" value="Chromosome 17"/>
</dbReference>
<feature type="compositionally biased region" description="Low complexity" evidence="2">
    <location>
        <begin position="34"/>
        <end position="44"/>
    </location>
</feature>
<feature type="domain" description="Apoptosis-antagonizing transcription factor C-terminal" evidence="3">
    <location>
        <begin position="534"/>
        <end position="618"/>
    </location>
</feature>
<name>A0A6I8NGV5_ORNAN</name>
<dbReference type="GeneTree" id="ENSGT00390000000288"/>
<dbReference type="InterPro" id="IPR025160">
    <property type="entry name" value="AATF"/>
</dbReference>
<dbReference type="InterPro" id="IPR039223">
    <property type="entry name" value="AATF/Bfr2"/>
</dbReference>
<dbReference type="GO" id="GO:0005730">
    <property type="term" value="C:nucleolus"/>
    <property type="evidence" value="ECO:0000318"/>
    <property type="project" value="GO_Central"/>
</dbReference>
<dbReference type="GO" id="GO:0042274">
    <property type="term" value="P:ribosomal small subunit biogenesis"/>
    <property type="evidence" value="ECO:0007669"/>
    <property type="project" value="Ensembl"/>
</dbReference>
<evidence type="ECO:0000259" key="3">
    <source>
        <dbReference type="Pfam" id="PF08164"/>
    </source>
</evidence>
<dbReference type="FunCoup" id="A0A6I8NGV5">
    <property type="interactions" value="3194"/>
</dbReference>
<feature type="region of interest" description="Disordered" evidence="2">
    <location>
        <begin position="375"/>
        <end position="414"/>
    </location>
</feature>
<dbReference type="GO" id="GO:0042985">
    <property type="term" value="P:negative regulation of amyloid precursor protein biosynthetic process"/>
    <property type="evidence" value="ECO:0007669"/>
    <property type="project" value="Ensembl"/>
</dbReference>
<organism evidence="5 6">
    <name type="scientific">Ornithorhynchus anatinus</name>
    <name type="common">Duckbill platypus</name>
    <dbReference type="NCBI Taxonomy" id="9258"/>
    <lineage>
        <taxon>Eukaryota</taxon>
        <taxon>Metazoa</taxon>
        <taxon>Chordata</taxon>
        <taxon>Craniata</taxon>
        <taxon>Vertebrata</taxon>
        <taxon>Euteleostomi</taxon>
        <taxon>Mammalia</taxon>
        <taxon>Monotremata</taxon>
        <taxon>Ornithorhynchidae</taxon>
        <taxon>Ornithorhynchus</taxon>
    </lineage>
</organism>
<dbReference type="Pfam" id="PF13339">
    <property type="entry name" value="AATF-Che1"/>
    <property type="match status" value="1"/>
</dbReference>
<accession>A0A6I8NGV5</accession>
<dbReference type="GO" id="GO:0032040">
    <property type="term" value="C:small-subunit processome"/>
    <property type="evidence" value="ECO:0007669"/>
    <property type="project" value="Ensembl"/>
</dbReference>
<dbReference type="Bgee" id="ENSOANG00000011510">
    <property type="expression patterns" value="Expressed in fibroblast and 7 other cell types or tissues"/>
</dbReference>
<protein>
    <submittedName>
        <fullName evidence="5">Apoptosis antagonizing transcription factor</fullName>
    </submittedName>
</protein>
<proteinExistence type="inferred from homology"/>